<organism evidence="8 9">
    <name type="scientific">Danaus chrysippus</name>
    <name type="common">African queen</name>
    <dbReference type="NCBI Taxonomy" id="151541"/>
    <lineage>
        <taxon>Eukaryota</taxon>
        <taxon>Metazoa</taxon>
        <taxon>Ecdysozoa</taxon>
        <taxon>Arthropoda</taxon>
        <taxon>Hexapoda</taxon>
        <taxon>Insecta</taxon>
        <taxon>Pterygota</taxon>
        <taxon>Neoptera</taxon>
        <taxon>Endopterygota</taxon>
        <taxon>Lepidoptera</taxon>
        <taxon>Glossata</taxon>
        <taxon>Ditrysia</taxon>
        <taxon>Papilionoidea</taxon>
        <taxon>Nymphalidae</taxon>
        <taxon>Danainae</taxon>
        <taxon>Danaini</taxon>
        <taxon>Danaina</taxon>
        <taxon>Danaus</taxon>
        <taxon>Anosia</taxon>
    </lineage>
</organism>
<dbReference type="GO" id="GO:0003735">
    <property type="term" value="F:structural constituent of ribosome"/>
    <property type="evidence" value="ECO:0007669"/>
    <property type="project" value="InterPro"/>
</dbReference>
<dbReference type="Pfam" id="PF00164">
    <property type="entry name" value="Ribosom_S12_S23"/>
    <property type="match status" value="1"/>
</dbReference>
<proteinExistence type="inferred from homology"/>
<dbReference type="Proteomes" id="UP000789524">
    <property type="component" value="Unassembled WGS sequence"/>
</dbReference>
<keyword evidence="4" id="KW-0689">Ribosomal protein</keyword>
<dbReference type="EMBL" id="CAKASE010000081">
    <property type="protein sequence ID" value="CAG9582945.1"/>
    <property type="molecule type" value="Genomic_DNA"/>
</dbReference>
<comment type="subcellular location">
    <subcellularLocation>
        <location evidence="1">Mitochondrion</location>
    </subcellularLocation>
</comment>
<comment type="similarity">
    <text evidence="2">Belongs to the universal ribosomal protein uS12 family.</text>
</comment>
<evidence type="ECO:0000256" key="3">
    <source>
        <dbReference type="ARBA" id="ARBA00022946"/>
    </source>
</evidence>
<evidence type="ECO:0000313" key="8">
    <source>
        <dbReference type="EMBL" id="CAG9582945.1"/>
    </source>
</evidence>
<evidence type="ECO:0000256" key="7">
    <source>
        <dbReference type="ARBA" id="ARBA00035248"/>
    </source>
</evidence>
<keyword evidence="3" id="KW-0809">Transit peptide</keyword>
<evidence type="ECO:0000256" key="5">
    <source>
        <dbReference type="ARBA" id="ARBA00023128"/>
    </source>
</evidence>
<dbReference type="GO" id="GO:0006412">
    <property type="term" value="P:translation"/>
    <property type="evidence" value="ECO:0007669"/>
    <property type="project" value="InterPro"/>
</dbReference>
<keyword evidence="5" id="KW-0496">Mitochondrion</keyword>
<evidence type="ECO:0000256" key="1">
    <source>
        <dbReference type="ARBA" id="ARBA00004173"/>
    </source>
</evidence>
<dbReference type="Gene3D" id="2.40.50.140">
    <property type="entry name" value="Nucleic acid-binding proteins"/>
    <property type="match status" value="1"/>
</dbReference>
<keyword evidence="9" id="KW-1185">Reference proteome</keyword>
<dbReference type="PANTHER" id="PTHR11652">
    <property type="entry name" value="30S RIBOSOMAL PROTEIN S12 FAMILY MEMBER"/>
    <property type="match status" value="1"/>
</dbReference>
<dbReference type="SUPFAM" id="SSF50249">
    <property type="entry name" value="Nucleic acid-binding proteins"/>
    <property type="match status" value="1"/>
</dbReference>
<dbReference type="InterPro" id="IPR006032">
    <property type="entry name" value="Ribosomal_uS12"/>
</dbReference>
<dbReference type="CDD" id="cd03368">
    <property type="entry name" value="Ribosomal_S12"/>
    <property type="match status" value="1"/>
</dbReference>
<sequence length="214" mass="23986">MCGQCPLLADYNPQKEQVLSPTSIPRHEMTRVAVYRAVRFQCPHKVHILGPSQIFACARQMQVDPKRLIPNNNTAPVIPTPVYNFSQTLSRFSPRPDGLISRAMASLAQMHKTGPHIKKRKSRNPLNGKPFAKGVILKTLIKKPKKPNSANRKCVLVRLSNGKEMVAYIPGIGHNLQEHNIVLVRVGRVKDCPGVKLKCVRGKYDLPHVIKQKV</sequence>
<evidence type="ECO:0000256" key="6">
    <source>
        <dbReference type="ARBA" id="ARBA00023274"/>
    </source>
</evidence>
<dbReference type="FunFam" id="2.40.50.140:FF:000115">
    <property type="entry name" value="28S ribosomal protein S12, mitochondrial"/>
    <property type="match status" value="1"/>
</dbReference>
<protein>
    <recommendedName>
        <fullName evidence="7">Small ribosomal subunit protein uS12m</fullName>
    </recommendedName>
</protein>
<dbReference type="AlphaFoldDB" id="A0A8J2WA92"/>
<gene>
    <name evidence="8" type="ORF">DCHRY22_LOCUS14434</name>
</gene>
<evidence type="ECO:0000256" key="4">
    <source>
        <dbReference type="ARBA" id="ARBA00022980"/>
    </source>
</evidence>
<dbReference type="GO" id="GO:0005739">
    <property type="term" value="C:mitochondrion"/>
    <property type="evidence" value="ECO:0007669"/>
    <property type="project" value="UniProtKB-SubCell"/>
</dbReference>
<dbReference type="OrthoDB" id="361013at2759"/>
<dbReference type="GO" id="GO:0015935">
    <property type="term" value="C:small ribosomal subunit"/>
    <property type="evidence" value="ECO:0007669"/>
    <property type="project" value="InterPro"/>
</dbReference>
<dbReference type="InterPro" id="IPR012340">
    <property type="entry name" value="NA-bd_OB-fold"/>
</dbReference>
<reference evidence="8" key="1">
    <citation type="submission" date="2021-09" db="EMBL/GenBank/DDBJ databases">
        <authorList>
            <person name="Martin H S."/>
        </authorList>
    </citation>
    <scope>NUCLEOTIDE SEQUENCE</scope>
</reference>
<name>A0A8J2WA92_9NEOP</name>
<comment type="caution">
    <text evidence="8">The sequence shown here is derived from an EMBL/GenBank/DDBJ whole genome shotgun (WGS) entry which is preliminary data.</text>
</comment>
<dbReference type="PROSITE" id="PS00055">
    <property type="entry name" value="RIBOSOMAL_S12"/>
    <property type="match status" value="1"/>
</dbReference>
<dbReference type="NCBIfam" id="TIGR00981">
    <property type="entry name" value="rpsL_bact"/>
    <property type="match status" value="1"/>
</dbReference>
<dbReference type="InterPro" id="IPR005679">
    <property type="entry name" value="Ribosomal_uS12_bac"/>
</dbReference>
<keyword evidence="6" id="KW-0687">Ribonucleoprotein</keyword>
<evidence type="ECO:0000313" key="9">
    <source>
        <dbReference type="Proteomes" id="UP000789524"/>
    </source>
</evidence>
<evidence type="ECO:0000256" key="2">
    <source>
        <dbReference type="ARBA" id="ARBA00005657"/>
    </source>
</evidence>
<dbReference type="PRINTS" id="PR01034">
    <property type="entry name" value="RIBOSOMALS12"/>
</dbReference>
<accession>A0A8J2WA92</accession>